<organism evidence="1 2">
    <name type="scientific">Corynespora cassiicola Philippines</name>
    <dbReference type="NCBI Taxonomy" id="1448308"/>
    <lineage>
        <taxon>Eukaryota</taxon>
        <taxon>Fungi</taxon>
        <taxon>Dikarya</taxon>
        <taxon>Ascomycota</taxon>
        <taxon>Pezizomycotina</taxon>
        <taxon>Dothideomycetes</taxon>
        <taxon>Pleosporomycetidae</taxon>
        <taxon>Pleosporales</taxon>
        <taxon>Corynesporascaceae</taxon>
        <taxon>Corynespora</taxon>
    </lineage>
</organism>
<reference evidence="1 2" key="1">
    <citation type="journal article" date="2018" name="Front. Microbiol.">
        <title>Genome-Wide Analysis of Corynespora cassiicola Leaf Fall Disease Putative Effectors.</title>
        <authorList>
            <person name="Lopez D."/>
            <person name="Ribeiro S."/>
            <person name="Label P."/>
            <person name="Fumanal B."/>
            <person name="Venisse J.S."/>
            <person name="Kohler A."/>
            <person name="de Oliveira R.R."/>
            <person name="Labutti K."/>
            <person name="Lipzen A."/>
            <person name="Lail K."/>
            <person name="Bauer D."/>
            <person name="Ohm R.A."/>
            <person name="Barry K.W."/>
            <person name="Spatafora J."/>
            <person name="Grigoriev I.V."/>
            <person name="Martin F.M."/>
            <person name="Pujade-Renaud V."/>
        </authorList>
    </citation>
    <scope>NUCLEOTIDE SEQUENCE [LARGE SCALE GENOMIC DNA]</scope>
    <source>
        <strain evidence="1 2">Philippines</strain>
    </source>
</reference>
<sequence>MGEVIMKMITNSQVLSSAVLKPPSQCLAISAQARKRGHSPSLDACLDTPRTPGVAYLRACAHQGEDGAVARRPHKREENARGRSDRCLQPFRSTAHRLSARPSRYDTTRRDATQWTAAAYSSPHPRLEPFTGPRSSFRLARQRDRPQCAATRHGVGECSGLPIYRDRSGSASARAV</sequence>
<evidence type="ECO:0000313" key="2">
    <source>
        <dbReference type="Proteomes" id="UP000240883"/>
    </source>
</evidence>
<dbReference type="AlphaFoldDB" id="A0A2T2N7P8"/>
<dbReference type="Proteomes" id="UP000240883">
    <property type="component" value="Unassembled WGS sequence"/>
</dbReference>
<protein>
    <submittedName>
        <fullName evidence="1">Uncharacterized protein</fullName>
    </submittedName>
</protein>
<proteinExistence type="predicted"/>
<keyword evidence="2" id="KW-1185">Reference proteome</keyword>
<name>A0A2T2N7P8_CORCC</name>
<accession>A0A2T2N7P8</accession>
<evidence type="ECO:0000313" key="1">
    <source>
        <dbReference type="EMBL" id="PSN61048.1"/>
    </source>
</evidence>
<gene>
    <name evidence="1" type="ORF">BS50DRAFT_163511</name>
</gene>
<dbReference type="EMBL" id="KZ678146">
    <property type="protein sequence ID" value="PSN61048.1"/>
    <property type="molecule type" value="Genomic_DNA"/>
</dbReference>